<dbReference type="GO" id="GO:0003700">
    <property type="term" value="F:DNA-binding transcription factor activity"/>
    <property type="evidence" value="ECO:0007669"/>
    <property type="project" value="TreeGrafter"/>
</dbReference>
<dbReference type="InterPro" id="IPR014710">
    <property type="entry name" value="RmlC-like_jellyroll"/>
</dbReference>
<proteinExistence type="predicted"/>
<dbReference type="CDD" id="cd00038">
    <property type="entry name" value="CAP_ED"/>
    <property type="match status" value="1"/>
</dbReference>
<dbReference type="InterPro" id="IPR016181">
    <property type="entry name" value="Acyl_CoA_acyltransferase"/>
</dbReference>
<dbReference type="RefSeq" id="WP_163922950.1">
    <property type="nucleotide sequence ID" value="NZ_AP022593.1"/>
</dbReference>
<dbReference type="EMBL" id="AP022593">
    <property type="protein sequence ID" value="BBY51774.1"/>
    <property type="molecule type" value="Genomic_DNA"/>
</dbReference>
<evidence type="ECO:0000313" key="4">
    <source>
        <dbReference type="Proteomes" id="UP000467428"/>
    </source>
</evidence>
<dbReference type="Pfam" id="PF00027">
    <property type="entry name" value="cNMP_binding"/>
    <property type="match status" value="1"/>
</dbReference>
<reference evidence="3 4" key="1">
    <citation type="journal article" date="2019" name="Emerg. Microbes Infect.">
        <title>Comprehensive subspecies identification of 175 nontuberculous mycobacteria species based on 7547 genomic profiles.</title>
        <authorList>
            <person name="Matsumoto Y."/>
            <person name="Kinjo T."/>
            <person name="Motooka D."/>
            <person name="Nabeya D."/>
            <person name="Jung N."/>
            <person name="Uechi K."/>
            <person name="Horii T."/>
            <person name="Iida T."/>
            <person name="Fujita J."/>
            <person name="Nakamura S."/>
        </authorList>
    </citation>
    <scope>NUCLEOTIDE SEQUENCE [LARGE SCALE GENOMIC DNA]</scope>
    <source>
        <strain evidence="3 4">JCM 18538</strain>
    </source>
</reference>
<dbReference type="Gene3D" id="3.40.630.30">
    <property type="match status" value="1"/>
</dbReference>
<gene>
    <name evidence="3" type="ORF">MARA_52420</name>
</gene>
<evidence type="ECO:0000313" key="3">
    <source>
        <dbReference type="EMBL" id="BBY51774.1"/>
    </source>
</evidence>
<dbReference type="InterPro" id="IPR000182">
    <property type="entry name" value="GNAT_dom"/>
</dbReference>
<dbReference type="Gene3D" id="2.60.120.10">
    <property type="entry name" value="Jelly Rolls"/>
    <property type="match status" value="1"/>
</dbReference>
<dbReference type="SUPFAM" id="SSF55729">
    <property type="entry name" value="Acyl-CoA N-acyltransferases (Nat)"/>
    <property type="match status" value="1"/>
</dbReference>
<dbReference type="PROSITE" id="PS50042">
    <property type="entry name" value="CNMP_BINDING_3"/>
    <property type="match status" value="1"/>
</dbReference>
<dbReference type="GO" id="GO:0016747">
    <property type="term" value="F:acyltransferase activity, transferring groups other than amino-acyl groups"/>
    <property type="evidence" value="ECO:0007669"/>
    <property type="project" value="InterPro"/>
</dbReference>
<sequence length="332" mass="35822">MTGTDAVSVDELAELAFFAGCPTETLRPLAARLRPLSAAPGQVLMRQGEQAVSFLLIRSGHAEVSHANIDGDSSVATVGPGLIVGEIALLRDTPRTATVTAVEGLTGWIGGREAFATMLEAPAMMDSLVRTARQRLAAYVAPIPVTMRDGTVLFLRPVLPGDNERLVHGPVQFSSETLYRRFQSTRTPTPRLMSYLFEVDYVDHFVWVLTDGAAGPVVADARFVREEGQPGVAEVAFIVGDDYQGRGIGSFLMDALAVAAHGDGVQQFTARVLADNYAMRAILDRYGARWHRDDLGVVTTVIDVPTLSETSLTPSQYRGIHSLARQVMRALG</sequence>
<feature type="domain" description="N-acetyltransferase" evidence="2">
    <location>
        <begin position="153"/>
        <end position="319"/>
    </location>
</feature>
<dbReference type="InterPro" id="IPR000595">
    <property type="entry name" value="cNMP-bd_dom"/>
</dbReference>
<dbReference type="PROSITE" id="PS00889">
    <property type="entry name" value="CNMP_BINDING_2"/>
    <property type="match status" value="1"/>
</dbReference>
<dbReference type="KEGG" id="marz:MARA_52420"/>
<dbReference type="SMART" id="SM00100">
    <property type="entry name" value="cNMP"/>
    <property type="match status" value="1"/>
</dbReference>
<dbReference type="CDD" id="cd04301">
    <property type="entry name" value="NAT_SF"/>
    <property type="match status" value="1"/>
</dbReference>
<feature type="domain" description="Cyclic nucleotide-binding" evidence="1">
    <location>
        <begin position="17"/>
        <end position="119"/>
    </location>
</feature>
<evidence type="ECO:0000259" key="1">
    <source>
        <dbReference type="PROSITE" id="PS50042"/>
    </source>
</evidence>
<dbReference type="SUPFAM" id="SSF51206">
    <property type="entry name" value="cAMP-binding domain-like"/>
    <property type="match status" value="1"/>
</dbReference>
<dbReference type="InterPro" id="IPR018490">
    <property type="entry name" value="cNMP-bd_dom_sf"/>
</dbReference>
<dbReference type="PANTHER" id="PTHR24567">
    <property type="entry name" value="CRP FAMILY TRANSCRIPTIONAL REGULATORY PROTEIN"/>
    <property type="match status" value="1"/>
</dbReference>
<dbReference type="InterPro" id="IPR018488">
    <property type="entry name" value="cNMP-bd_CS"/>
</dbReference>
<accession>A0A7I7S4D4</accession>
<organism evidence="3 4">
    <name type="scientific">Mycolicibacterium arabiense</name>
    <dbReference type="NCBI Taxonomy" id="1286181"/>
    <lineage>
        <taxon>Bacteria</taxon>
        <taxon>Bacillati</taxon>
        <taxon>Actinomycetota</taxon>
        <taxon>Actinomycetes</taxon>
        <taxon>Mycobacteriales</taxon>
        <taxon>Mycobacteriaceae</taxon>
        <taxon>Mycolicibacterium</taxon>
    </lineage>
</organism>
<name>A0A7I7S4D4_9MYCO</name>
<evidence type="ECO:0000259" key="2">
    <source>
        <dbReference type="PROSITE" id="PS51186"/>
    </source>
</evidence>
<dbReference type="PANTHER" id="PTHR24567:SF74">
    <property type="entry name" value="HTH-TYPE TRANSCRIPTIONAL REGULATOR ARCR"/>
    <property type="match status" value="1"/>
</dbReference>
<dbReference type="Proteomes" id="UP000467428">
    <property type="component" value="Chromosome"/>
</dbReference>
<dbReference type="GO" id="GO:0005829">
    <property type="term" value="C:cytosol"/>
    <property type="evidence" value="ECO:0007669"/>
    <property type="project" value="TreeGrafter"/>
</dbReference>
<geneLocation type="plasmid" evidence="4">
    <name>pjcm18538 dna</name>
</geneLocation>
<keyword evidence="4" id="KW-1185">Reference proteome</keyword>
<dbReference type="PROSITE" id="PS51186">
    <property type="entry name" value="GNAT"/>
    <property type="match status" value="1"/>
</dbReference>
<keyword evidence="3" id="KW-0808">Transferase</keyword>
<protein>
    <submittedName>
        <fullName evidence="3">Acetyltransferase Pat</fullName>
    </submittedName>
</protein>
<dbReference type="Pfam" id="PF13302">
    <property type="entry name" value="Acetyltransf_3"/>
    <property type="match status" value="1"/>
</dbReference>
<dbReference type="InterPro" id="IPR050397">
    <property type="entry name" value="Env_Response_Regulators"/>
</dbReference>
<dbReference type="AlphaFoldDB" id="A0A7I7S4D4"/>